<accession>A0A1M5E059</accession>
<sequence>MTADPIEIATTFFAHWSANRIDDAIAMLAEDVLYDNVPFPDILGREQVRKFHADFGLGTSFTVNWKVTAIASAGSVVLNERVDVFTHVNGATITLPVMGTVTVEDGMITVWRDYFDPTDFDRQLATIKR</sequence>
<keyword evidence="3" id="KW-1185">Reference proteome</keyword>
<dbReference type="RefSeq" id="WP_073053750.1">
    <property type="nucleotide sequence ID" value="NZ_FQUP01000002.1"/>
</dbReference>
<feature type="domain" description="Limonene-1,2-epoxide hydrolase" evidence="1">
    <location>
        <begin position="5"/>
        <end position="121"/>
    </location>
</feature>
<dbReference type="AlphaFoldDB" id="A0A1M5E059"/>
<dbReference type="Gene3D" id="3.10.450.50">
    <property type="match status" value="1"/>
</dbReference>
<dbReference type="STRING" id="1122133.SAMN02745157_2851"/>
<evidence type="ECO:0000259" key="1">
    <source>
        <dbReference type="Pfam" id="PF07858"/>
    </source>
</evidence>
<reference evidence="2 3" key="1">
    <citation type="submission" date="2016-11" db="EMBL/GenBank/DDBJ databases">
        <authorList>
            <person name="Jaros S."/>
            <person name="Januszkiewicz K."/>
            <person name="Wedrychowicz H."/>
        </authorList>
    </citation>
    <scope>NUCLEOTIDE SEQUENCE [LARGE SCALE GENOMIC DNA]</scope>
    <source>
        <strain evidence="2 3">DSM 19436</strain>
    </source>
</reference>
<dbReference type="EMBL" id="FQUP01000002">
    <property type="protein sequence ID" value="SHF72570.1"/>
    <property type="molecule type" value="Genomic_DNA"/>
</dbReference>
<dbReference type="Proteomes" id="UP000184485">
    <property type="component" value="Unassembled WGS sequence"/>
</dbReference>
<dbReference type="InterPro" id="IPR032710">
    <property type="entry name" value="NTF2-like_dom_sf"/>
</dbReference>
<dbReference type="InterPro" id="IPR013100">
    <property type="entry name" value="LEH"/>
</dbReference>
<evidence type="ECO:0000313" key="2">
    <source>
        <dbReference type="EMBL" id="SHF72570.1"/>
    </source>
</evidence>
<dbReference type="SUPFAM" id="SSF54427">
    <property type="entry name" value="NTF2-like"/>
    <property type="match status" value="1"/>
</dbReference>
<keyword evidence="2" id="KW-0378">Hydrolase</keyword>
<gene>
    <name evidence="2" type="ORF">SAMN02745157_2851</name>
</gene>
<name>A0A1M5E059_9HYPH</name>
<dbReference type="OrthoDB" id="9781757at2"/>
<proteinExistence type="predicted"/>
<evidence type="ECO:0000313" key="3">
    <source>
        <dbReference type="Proteomes" id="UP000184485"/>
    </source>
</evidence>
<dbReference type="Pfam" id="PF07858">
    <property type="entry name" value="LEH"/>
    <property type="match status" value="1"/>
</dbReference>
<protein>
    <submittedName>
        <fullName evidence="2">Limonene-1,2-epoxide hydrolase</fullName>
    </submittedName>
</protein>
<organism evidence="2 3">
    <name type="scientific">Kaistia soli DSM 19436</name>
    <dbReference type="NCBI Taxonomy" id="1122133"/>
    <lineage>
        <taxon>Bacteria</taxon>
        <taxon>Pseudomonadati</taxon>
        <taxon>Pseudomonadota</taxon>
        <taxon>Alphaproteobacteria</taxon>
        <taxon>Hyphomicrobiales</taxon>
        <taxon>Kaistiaceae</taxon>
        <taxon>Kaistia</taxon>
    </lineage>
</organism>
<dbReference type="GO" id="GO:0016787">
    <property type="term" value="F:hydrolase activity"/>
    <property type="evidence" value="ECO:0007669"/>
    <property type="project" value="UniProtKB-KW"/>
</dbReference>